<evidence type="ECO:0000256" key="7">
    <source>
        <dbReference type="ARBA" id="ARBA00022989"/>
    </source>
</evidence>
<evidence type="ECO:0000256" key="6">
    <source>
        <dbReference type="ARBA" id="ARBA00022927"/>
    </source>
</evidence>
<keyword evidence="4" id="KW-1003">Cell membrane</keyword>
<dbReference type="GO" id="GO:0012505">
    <property type="term" value="C:endomembrane system"/>
    <property type="evidence" value="ECO:0007669"/>
    <property type="project" value="UniProtKB-SubCell"/>
</dbReference>
<evidence type="ECO:0000256" key="1">
    <source>
        <dbReference type="ARBA" id="ARBA00004236"/>
    </source>
</evidence>
<keyword evidence="6" id="KW-0653">Protein transport</keyword>
<keyword evidence="7 11" id="KW-1133">Transmembrane helix</keyword>
<proteinExistence type="inferred from homology"/>
<evidence type="ECO:0000256" key="4">
    <source>
        <dbReference type="ARBA" id="ARBA00022475"/>
    </source>
</evidence>
<dbReference type="EMBL" id="DTGD01000094">
    <property type="protein sequence ID" value="HGB35758.1"/>
    <property type="molecule type" value="Genomic_DNA"/>
</dbReference>
<organism evidence="12">
    <name type="scientific">candidate division WOR-3 bacterium</name>
    <dbReference type="NCBI Taxonomy" id="2052148"/>
    <lineage>
        <taxon>Bacteria</taxon>
        <taxon>Bacteria division WOR-3</taxon>
    </lineage>
</organism>
<evidence type="ECO:0000256" key="11">
    <source>
        <dbReference type="SAM" id="Phobius"/>
    </source>
</evidence>
<dbReference type="InterPro" id="IPR016482">
    <property type="entry name" value="SecG/Sec61-beta/Sbh"/>
</dbReference>
<comment type="subcellular location">
    <subcellularLocation>
        <location evidence="1">Cell membrane</location>
    </subcellularLocation>
    <subcellularLocation>
        <location evidence="10">Endomembrane system</location>
        <topology evidence="10">Single-pass membrane protein</topology>
    </subcellularLocation>
</comment>
<accession>A0A7V3NTD4</accession>
<keyword evidence="9 11" id="KW-0472">Membrane</keyword>
<keyword evidence="5 11" id="KW-0812">Transmembrane</keyword>
<keyword evidence="8" id="KW-0811">Translocation</keyword>
<dbReference type="NCBIfam" id="NF002318">
    <property type="entry name" value="PRK01253.1"/>
    <property type="match status" value="1"/>
</dbReference>
<evidence type="ECO:0000256" key="9">
    <source>
        <dbReference type="ARBA" id="ARBA00023136"/>
    </source>
</evidence>
<evidence type="ECO:0000256" key="8">
    <source>
        <dbReference type="ARBA" id="ARBA00023010"/>
    </source>
</evidence>
<dbReference type="GO" id="GO:0005886">
    <property type="term" value="C:plasma membrane"/>
    <property type="evidence" value="ECO:0007669"/>
    <property type="project" value="UniProtKB-SubCell"/>
</dbReference>
<sequence>MSSKKKKDGRPMPASSAGLLRFFEDETPGIKIRPEYVMLMAVSLIVISILLLIFVPP</sequence>
<dbReference type="Pfam" id="PF03911">
    <property type="entry name" value="Sec61_beta"/>
    <property type="match status" value="1"/>
</dbReference>
<feature type="transmembrane region" description="Helical" evidence="11">
    <location>
        <begin position="36"/>
        <end position="55"/>
    </location>
</feature>
<protein>
    <submittedName>
        <fullName evidence="12">Preprotein translocase subunit Sec61beta</fullName>
    </submittedName>
</protein>
<dbReference type="HAMAP" id="MF_00751">
    <property type="entry name" value="SecG"/>
    <property type="match status" value="1"/>
</dbReference>
<name>A0A7V3NTD4_UNCW3</name>
<reference evidence="12" key="1">
    <citation type="journal article" date="2020" name="mSystems">
        <title>Genome- and Community-Level Interaction Insights into Carbon Utilization and Element Cycling Functions of Hydrothermarchaeota in Hydrothermal Sediment.</title>
        <authorList>
            <person name="Zhou Z."/>
            <person name="Liu Y."/>
            <person name="Xu W."/>
            <person name="Pan J."/>
            <person name="Luo Z.H."/>
            <person name="Li M."/>
        </authorList>
    </citation>
    <scope>NUCLEOTIDE SEQUENCE [LARGE SCALE GENOMIC DNA]</scope>
    <source>
        <strain evidence="12">SpSt-754</strain>
    </source>
</reference>
<dbReference type="GO" id="GO:0015031">
    <property type="term" value="P:protein transport"/>
    <property type="evidence" value="ECO:0007669"/>
    <property type="project" value="UniProtKB-KW"/>
</dbReference>
<evidence type="ECO:0000256" key="3">
    <source>
        <dbReference type="ARBA" id="ARBA00022448"/>
    </source>
</evidence>
<comment type="similarity">
    <text evidence="2">Belongs to the SEC61-beta family.</text>
</comment>
<dbReference type="AlphaFoldDB" id="A0A7V3NTD4"/>
<keyword evidence="3" id="KW-0813">Transport</keyword>
<gene>
    <name evidence="12" type="ORF">ENV38_02480</name>
</gene>
<evidence type="ECO:0000256" key="2">
    <source>
        <dbReference type="ARBA" id="ARBA00006103"/>
    </source>
</evidence>
<evidence type="ECO:0000256" key="5">
    <source>
        <dbReference type="ARBA" id="ARBA00022692"/>
    </source>
</evidence>
<evidence type="ECO:0000313" key="12">
    <source>
        <dbReference type="EMBL" id="HGB35758.1"/>
    </source>
</evidence>
<comment type="caution">
    <text evidence="12">The sequence shown here is derived from an EMBL/GenBank/DDBJ whole genome shotgun (WGS) entry which is preliminary data.</text>
</comment>
<dbReference type="InterPro" id="IPR023531">
    <property type="entry name" value="Preprot_translocase_SecG"/>
</dbReference>
<evidence type="ECO:0000256" key="10">
    <source>
        <dbReference type="ARBA" id="ARBA00037847"/>
    </source>
</evidence>